<keyword evidence="3" id="KW-1185">Reference proteome</keyword>
<protein>
    <submittedName>
        <fullName evidence="2">Uncharacterized protein</fullName>
    </submittedName>
</protein>
<comment type="caution">
    <text evidence="2">The sequence shown here is derived from an EMBL/GenBank/DDBJ whole genome shotgun (WGS) entry which is preliminary data.</text>
</comment>
<name>A0A9Q3E045_9BASI</name>
<gene>
    <name evidence="2" type="ORF">O181_053271</name>
</gene>
<dbReference type="Proteomes" id="UP000765509">
    <property type="component" value="Unassembled WGS sequence"/>
</dbReference>
<dbReference type="AlphaFoldDB" id="A0A9Q3E045"/>
<dbReference type="OrthoDB" id="4360000at2759"/>
<feature type="region of interest" description="Disordered" evidence="1">
    <location>
        <begin position="67"/>
        <end position="88"/>
    </location>
</feature>
<dbReference type="EMBL" id="AVOT02023500">
    <property type="protein sequence ID" value="MBW0513556.1"/>
    <property type="molecule type" value="Genomic_DNA"/>
</dbReference>
<sequence>MPDEVQEGNFHGCDKSLIAIHPTAKDFHYMWKKACETASKYIAEAKEYNKQRKHPVFPVSPVKPYFQTEEDNFPSRKSNPTPPEIVELEDIPGPVNKIIKSRKLRLNGKDQKQYLVRFKNHTADKYKWLAVDAIPNGNLHMRRLRASRRTEKSHQ</sequence>
<evidence type="ECO:0000313" key="2">
    <source>
        <dbReference type="EMBL" id="MBW0513556.1"/>
    </source>
</evidence>
<dbReference type="InterPro" id="IPR016197">
    <property type="entry name" value="Chromo-like_dom_sf"/>
</dbReference>
<reference evidence="2" key="1">
    <citation type="submission" date="2021-03" db="EMBL/GenBank/DDBJ databases">
        <title>Draft genome sequence of rust myrtle Austropuccinia psidii MF-1, a brazilian biotype.</title>
        <authorList>
            <person name="Quecine M.C."/>
            <person name="Pachon D.M.R."/>
            <person name="Bonatelli M.L."/>
            <person name="Correr F.H."/>
            <person name="Franceschini L.M."/>
            <person name="Leite T.F."/>
            <person name="Margarido G.R.A."/>
            <person name="Almeida C.A."/>
            <person name="Ferrarezi J.A."/>
            <person name="Labate C.A."/>
        </authorList>
    </citation>
    <scope>NUCLEOTIDE SEQUENCE</scope>
    <source>
        <strain evidence="2">MF-1</strain>
    </source>
</reference>
<accession>A0A9Q3E045</accession>
<organism evidence="2 3">
    <name type="scientific">Austropuccinia psidii MF-1</name>
    <dbReference type="NCBI Taxonomy" id="1389203"/>
    <lineage>
        <taxon>Eukaryota</taxon>
        <taxon>Fungi</taxon>
        <taxon>Dikarya</taxon>
        <taxon>Basidiomycota</taxon>
        <taxon>Pucciniomycotina</taxon>
        <taxon>Pucciniomycetes</taxon>
        <taxon>Pucciniales</taxon>
        <taxon>Sphaerophragmiaceae</taxon>
        <taxon>Austropuccinia</taxon>
    </lineage>
</organism>
<evidence type="ECO:0000256" key="1">
    <source>
        <dbReference type="SAM" id="MobiDB-lite"/>
    </source>
</evidence>
<proteinExistence type="predicted"/>
<dbReference type="SUPFAM" id="SSF54160">
    <property type="entry name" value="Chromo domain-like"/>
    <property type="match status" value="1"/>
</dbReference>
<evidence type="ECO:0000313" key="3">
    <source>
        <dbReference type="Proteomes" id="UP000765509"/>
    </source>
</evidence>